<feature type="non-terminal residue" evidence="2">
    <location>
        <position position="1"/>
    </location>
</feature>
<organism evidence="2">
    <name type="scientific">Tetraselmis sp. GSL018</name>
    <dbReference type="NCBI Taxonomy" id="582737"/>
    <lineage>
        <taxon>Eukaryota</taxon>
        <taxon>Viridiplantae</taxon>
        <taxon>Chlorophyta</taxon>
        <taxon>core chlorophytes</taxon>
        <taxon>Chlorodendrophyceae</taxon>
        <taxon>Chlorodendrales</taxon>
        <taxon>Chlorodendraceae</taxon>
        <taxon>Tetraselmis</taxon>
    </lineage>
</organism>
<evidence type="ECO:0000256" key="1">
    <source>
        <dbReference type="SAM" id="MobiDB-lite"/>
    </source>
</evidence>
<gene>
    <name evidence="2" type="ORF">TSPGSL018_9836</name>
</gene>
<feature type="non-terminal residue" evidence="2">
    <location>
        <position position="243"/>
    </location>
</feature>
<reference evidence="2" key="1">
    <citation type="submission" date="2014-05" db="EMBL/GenBank/DDBJ databases">
        <title>The transcriptome of the halophilic microalga Tetraselmis sp. GSL018 isolated from the Great Salt Lake, Utah.</title>
        <authorList>
            <person name="Jinkerson R.E."/>
            <person name="D'Adamo S."/>
            <person name="Posewitz M.C."/>
        </authorList>
    </citation>
    <scope>NUCLEOTIDE SEQUENCE</scope>
    <source>
        <strain evidence="2">GSL018</strain>
    </source>
</reference>
<protein>
    <submittedName>
        <fullName evidence="2">Uncharacterized protein</fullName>
    </submittedName>
</protein>
<proteinExistence type="predicted"/>
<dbReference type="AlphaFoldDB" id="A0A061S664"/>
<sequence length="243" mass="25972">SGCISKREAPNSLHQKQTVSQRPFGRTPEVCRRPCSSSTHRTRRFRSGIFTRQTQKVEGAHSTQNSGDPDRITRLQCADETQGSFIDDKLLEQYVREATCDSISMRGRIDAFSTLCRKLERFGNKSFAVEACARIDASLGATASEMGSSELAAYAGAVVRSSRWRKGGGGRKGPLAAVSQRAVRLAADALAPADLAGILWALSRLQARRSAAWDAAEGAAAAGCAPGGAMSDKDAAMVAWSYA</sequence>
<name>A0A061S664_9CHLO</name>
<accession>A0A061S664</accession>
<feature type="compositionally biased region" description="Polar residues" evidence="1">
    <location>
        <begin position="12"/>
        <end position="21"/>
    </location>
</feature>
<feature type="region of interest" description="Disordered" evidence="1">
    <location>
        <begin position="1"/>
        <end position="41"/>
    </location>
</feature>
<dbReference type="EMBL" id="GBEZ01004602">
    <property type="protein sequence ID" value="JAC80627.1"/>
    <property type="molecule type" value="Transcribed_RNA"/>
</dbReference>
<evidence type="ECO:0000313" key="2">
    <source>
        <dbReference type="EMBL" id="JAC80627.1"/>
    </source>
</evidence>